<keyword evidence="2" id="KW-0479">Metal-binding</keyword>
<keyword evidence="4" id="KW-0408">Iron</keyword>
<feature type="domain" description="2Fe-2S ferredoxin-type" evidence="6">
    <location>
        <begin position="3"/>
        <end position="79"/>
    </location>
</feature>
<dbReference type="GO" id="GO:0004854">
    <property type="term" value="F:xanthine dehydrogenase activity"/>
    <property type="evidence" value="ECO:0007669"/>
    <property type="project" value="InterPro"/>
</dbReference>
<dbReference type="GO" id="GO:0006144">
    <property type="term" value="P:purine nucleobase metabolic process"/>
    <property type="evidence" value="ECO:0007669"/>
    <property type="project" value="InterPro"/>
</dbReference>
<dbReference type="InterPro" id="IPR051452">
    <property type="entry name" value="Diverse_Oxidoreductases"/>
</dbReference>
<evidence type="ECO:0000313" key="7">
    <source>
        <dbReference type="EMBL" id="MPM51427.1"/>
    </source>
</evidence>
<dbReference type="InterPro" id="IPR002888">
    <property type="entry name" value="2Fe-2S-bd"/>
</dbReference>
<reference evidence="7" key="1">
    <citation type="submission" date="2019-08" db="EMBL/GenBank/DDBJ databases">
        <authorList>
            <person name="Kucharzyk K."/>
            <person name="Murdoch R.W."/>
            <person name="Higgins S."/>
            <person name="Loffler F."/>
        </authorList>
    </citation>
    <scope>NUCLEOTIDE SEQUENCE</scope>
</reference>
<dbReference type="InterPro" id="IPR050033">
    <property type="entry name" value="XdhC_XDHase"/>
</dbReference>
<dbReference type="EMBL" id="VSSQ01013411">
    <property type="protein sequence ID" value="MPM51427.1"/>
    <property type="molecule type" value="Genomic_DNA"/>
</dbReference>
<dbReference type="GO" id="GO:0046872">
    <property type="term" value="F:metal ion binding"/>
    <property type="evidence" value="ECO:0007669"/>
    <property type="project" value="UniProtKB-KW"/>
</dbReference>
<evidence type="ECO:0000256" key="3">
    <source>
        <dbReference type="ARBA" id="ARBA00023002"/>
    </source>
</evidence>
<comment type="caution">
    <text evidence="7">The sequence shown here is derived from an EMBL/GenBank/DDBJ whole genome shotgun (WGS) entry which is preliminary data.</text>
</comment>
<dbReference type="PANTHER" id="PTHR44379:SF8">
    <property type="entry name" value="XANTHINE DEHYDROGENASE IRON-SULFUR-BINDING SUBUNIT XDHC-RELATED"/>
    <property type="match status" value="1"/>
</dbReference>
<accession>A0A645AEH3</accession>
<dbReference type="GO" id="GO:0008805">
    <property type="term" value="F:carbon-monoxide oxygenase activity"/>
    <property type="evidence" value="ECO:0007669"/>
    <property type="project" value="UniProtKB-EC"/>
</dbReference>
<dbReference type="PROSITE" id="PS00197">
    <property type="entry name" value="2FE2S_FER_1"/>
    <property type="match status" value="1"/>
</dbReference>
<name>A0A645AEH3_9ZZZZ</name>
<dbReference type="Pfam" id="PF00111">
    <property type="entry name" value="Fer2"/>
    <property type="match status" value="1"/>
</dbReference>
<evidence type="ECO:0000256" key="5">
    <source>
        <dbReference type="ARBA" id="ARBA00023014"/>
    </source>
</evidence>
<dbReference type="Gene3D" id="3.10.20.30">
    <property type="match status" value="1"/>
</dbReference>
<dbReference type="InterPro" id="IPR006058">
    <property type="entry name" value="2Fe2S_fd_BS"/>
</dbReference>
<gene>
    <name evidence="7" type="primary">cutS_9</name>
    <name evidence="7" type="ORF">SDC9_98176</name>
</gene>
<organism evidence="7">
    <name type="scientific">bioreactor metagenome</name>
    <dbReference type="NCBI Taxonomy" id="1076179"/>
    <lineage>
        <taxon>unclassified sequences</taxon>
        <taxon>metagenomes</taxon>
        <taxon>ecological metagenomes</taxon>
    </lineage>
</organism>
<evidence type="ECO:0000256" key="2">
    <source>
        <dbReference type="ARBA" id="ARBA00022723"/>
    </source>
</evidence>
<dbReference type="InterPro" id="IPR001041">
    <property type="entry name" value="2Fe-2S_ferredoxin-type"/>
</dbReference>
<dbReference type="GO" id="GO:0051537">
    <property type="term" value="F:2 iron, 2 sulfur cluster binding"/>
    <property type="evidence" value="ECO:0007669"/>
    <property type="project" value="UniProtKB-KW"/>
</dbReference>
<evidence type="ECO:0000259" key="6">
    <source>
        <dbReference type="PROSITE" id="PS51085"/>
    </source>
</evidence>
<dbReference type="Gene3D" id="1.10.150.120">
    <property type="entry name" value="[2Fe-2S]-binding domain"/>
    <property type="match status" value="1"/>
</dbReference>
<dbReference type="InterPro" id="IPR036884">
    <property type="entry name" value="2Fe-2S-bd_dom_sf"/>
</dbReference>
<dbReference type="NCBIfam" id="NF043084">
    <property type="entry name" value="XdhC_XDHase"/>
    <property type="match status" value="1"/>
</dbReference>
<dbReference type="PANTHER" id="PTHR44379">
    <property type="entry name" value="OXIDOREDUCTASE WITH IRON-SULFUR SUBUNIT"/>
    <property type="match status" value="1"/>
</dbReference>
<proteinExistence type="predicted"/>
<dbReference type="EC" id="1.2.5.3" evidence="7"/>
<dbReference type="InterPro" id="IPR036010">
    <property type="entry name" value="2Fe-2S_ferredoxin-like_sf"/>
</dbReference>
<evidence type="ECO:0000256" key="1">
    <source>
        <dbReference type="ARBA" id="ARBA00022714"/>
    </source>
</evidence>
<dbReference type="AlphaFoldDB" id="A0A645AEH3"/>
<keyword evidence="1" id="KW-0001">2Fe-2S</keyword>
<dbReference type="PROSITE" id="PS51085">
    <property type="entry name" value="2FE2S_FER_2"/>
    <property type="match status" value="1"/>
</dbReference>
<keyword evidence="5" id="KW-0411">Iron-sulfur</keyword>
<protein>
    <submittedName>
        <fullName evidence="7">Carbon monoxide dehydrogenase small chain</fullName>
        <ecNumber evidence="7">1.2.5.3</ecNumber>
    </submittedName>
</protein>
<dbReference type="InterPro" id="IPR012675">
    <property type="entry name" value="Beta-grasp_dom_sf"/>
</dbReference>
<sequence>MMEILHFTVNGKSVEVGYDPRESLADTLRERLFLSSVKKGCEVGECGACTVLVDGTAIDSCIYLAAWAEGKSILTVEGLQDGSSELTAIQRSFIEEAAVQCGFCTPGIIMSAVEIVGSGKTYTRDELRKLISGHLCRCTGYQNILNAVERAVNETHSFLEKNGVR</sequence>
<dbReference type="SUPFAM" id="SSF54292">
    <property type="entry name" value="2Fe-2S ferredoxin-like"/>
    <property type="match status" value="1"/>
</dbReference>
<dbReference type="SUPFAM" id="SSF47741">
    <property type="entry name" value="CO dehydrogenase ISP C-domain like"/>
    <property type="match status" value="1"/>
</dbReference>
<evidence type="ECO:0000256" key="4">
    <source>
        <dbReference type="ARBA" id="ARBA00023004"/>
    </source>
</evidence>
<keyword evidence="3 7" id="KW-0560">Oxidoreductase</keyword>
<dbReference type="CDD" id="cd00207">
    <property type="entry name" value="fer2"/>
    <property type="match status" value="1"/>
</dbReference>
<dbReference type="Pfam" id="PF01799">
    <property type="entry name" value="Fer2_2"/>
    <property type="match status" value="1"/>
</dbReference>